<accession>A0A6L8KEG2</accession>
<keyword evidence="2" id="KW-1185">Reference proteome</keyword>
<gene>
    <name evidence="1" type="ORF">GTP46_24465</name>
</gene>
<organism evidence="1 2">
    <name type="scientific">Duganella flavida</name>
    <dbReference type="NCBI Taxonomy" id="2692175"/>
    <lineage>
        <taxon>Bacteria</taxon>
        <taxon>Pseudomonadati</taxon>
        <taxon>Pseudomonadota</taxon>
        <taxon>Betaproteobacteria</taxon>
        <taxon>Burkholderiales</taxon>
        <taxon>Oxalobacteraceae</taxon>
        <taxon>Telluria group</taxon>
        <taxon>Duganella</taxon>
    </lineage>
</organism>
<dbReference type="AlphaFoldDB" id="A0A6L8KEG2"/>
<reference evidence="1 2" key="1">
    <citation type="submission" date="2019-12" db="EMBL/GenBank/DDBJ databases">
        <title>Novel species isolated from a subtropical stream in China.</title>
        <authorList>
            <person name="Lu H."/>
        </authorList>
    </citation>
    <scope>NUCLEOTIDE SEQUENCE [LARGE SCALE GENOMIC DNA]</scope>
    <source>
        <strain evidence="1 2">FT135W</strain>
    </source>
</reference>
<evidence type="ECO:0000313" key="2">
    <source>
        <dbReference type="Proteomes" id="UP000479335"/>
    </source>
</evidence>
<protein>
    <submittedName>
        <fullName evidence="1">Uncharacterized protein</fullName>
    </submittedName>
</protein>
<dbReference type="Proteomes" id="UP000479335">
    <property type="component" value="Unassembled WGS sequence"/>
</dbReference>
<dbReference type="EMBL" id="WWCN01000018">
    <property type="protein sequence ID" value="MYM25786.1"/>
    <property type="molecule type" value="Genomic_DNA"/>
</dbReference>
<dbReference type="RefSeq" id="WP_161009223.1">
    <property type="nucleotide sequence ID" value="NZ_WWCN01000018.1"/>
</dbReference>
<comment type="caution">
    <text evidence="1">The sequence shown here is derived from an EMBL/GenBank/DDBJ whole genome shotgun (WGS) entry which is preliminary data.</text>
</comment>
<evidence type="ECO:0000313" key="1">
    <source>
        <dbReference type="EMBL" id="MYM25786.1"/>
    </source>
</evidence>
<sequence>MAIQPPPAISPAPLPAAVRGEKATFSDRIDQLVTWWQTSPAQIAALASNMWANAQETYNNAMTAARAAADASSAATAAAASASAVKWVSGATYADGDVAWSPMDRLSYRRIGAGSGATDPKLDAVHWAIQLYALGLGGQVLSTSVSLVSTSPSAITVTPTGAGFYALLPDATTCQKGLSLFAVYNNGEIDYGVKDFAGTQLGWVRPGATALIGLSDNSNAAGSWIVSGAQKIGVTGASPVITAITSGSSTRIQRVAIDSTRSFLMIGGNGSSSNLYGVIHDSSLASPWGTPVLIAGTRLFANAILSAANQILVSSCSSSEIDCVTITISGTGLTVNSGSLGFQTLAGAPTSWGQLIAVGSSWVQGYVYSGQTAMRAITISGNAPTVGAQTSIVASSGPVPAMYVSGSTLRVVHFDGTYPAVKPYTLSGTTFTAGNGAIIANTPPYQDIRSFQNGNGNLVVMATGSGLYMVGVFKLTGTIEASSYTTFSMSGSGTPKVDVVPVSGSKAALFVADATGGAIRVDIITDSAGTLSLAGFPLTYAMGGCSALAALAISGTTVRIGFTSSSITYQMSVDCVGSSPTLISAQAVRTSIALPGPSALNGGQRDYTLLRAGNTTYSSLSAAAVTGSDGAFLPSSVRAIAQHPQAIVSGTPGAAANESWGIEAIGVVGAVIKRLEVCA</sequence>
<name>A0A6L8KEG2_9BURK</name>
<proteinExistence type="predicted"/>